<dbReference type="EMBL" id="ACXX02000005">
    <property type="protein sequence ID" value="EGD48094.1"/>
    <property type="molecule type" value="Genomic_DNA"/>
</dbReference>
<evidence type="ECO:0000259" key="2">
    <source>
        <dbReference type="PROSITE" id="PS51372"/>
    </source>
</evidence>
<dbReference type="RefSeq" id="WP_004618925.1">
    <property type="nucleotide sequence ID" value="NZ_ACXX02000005.1"/>
</dbReference>
<organism evidence="3 4">
    <name type="scientific">Ruminiclostridium papyrosolvens DSM 2782</name>
    <dbReference type="NCBI Taxonomy" id="588581"/>
    <lineage>
        <taxon>Bacteria</taxon>
        <taxon>Bacillati</taxon>
        <taxon>Bacillota</taxon>
        <taxon>Clostridia</taxon>
        <taxon>Eubacteriales</taxon>
        <taxon>Oscillospiraceae</taxon>
        <taxon>Ruminiclostridium</taxon>
    </lineage>
</organism>
<dbReference type="Proteomes" id="UP000003860">
    <property type="component" value="Unassembled WGS sequence"/>
</dbReference>
<comment type="caution">
    <text evidence="3">The sequence shown here is derived from an EMBL/GenBank/DDBJ whole genome shotgun (WGS) entry which is preliminary data.</text>
</comment>
<dbReference type="InterPro" id="IPR013196">
    <property type="entry name" value="HTH_11"/>
</dbReference>
<dbReference type="eggNOG" id="COG3711">
    <property type="taxonomic scope" value="Bacteria"/>
</dbReference>
<dbReference type="InterPro" id="IPR036388">
    <property type="entry name" value="WH-like_DNA-bd_sf"/>
</dbReference>
<proteinExistence type="predicted"/>
<feature type="domain" description="PRD" evidence="2">
    <location>
        <begin position="289"/>
        <end position="396"/>
    </location>
</feature>
<dbReference type="InterPro" id="IPR036634">
    <property type="entry name" value="PRD_sf"/>
</dbReference>
<evidence type="ECO:0000256" key="1">
    <source>
        <dbReference type="ARBA" id="ARBA00022737"/>
    </source>
</evidence>
<dbReference type="Pfam" id="PF00874">
    <property type="entry name" value="PRD"/>
    <property type="match status" value="1"/>
</dbReference>
<dbReference type="SUPFAM" id="SSF63520">
    <property type="entry name" value="PTS-regulatory domain, PRD"/>
    <property type="match status" value="1"/>
</dbReference>
<protein>
    <submittedName>
        <fullName evidence="3">Transcriptional antiterminator, BglG</fullName>
    </submittedName>
</protein>
<dbReference type="OrthoDB" id="3175596at2"/>
<reference evidence="3" key="2">
    <citation type="submission" date="2011-01" db="EMBL/GenBank/DDBJ databases">
        <title>The Non-contiguous Finished genome of Clostridium papyrosolvens.</title>
        <authorList>
            <person name="Lucas S."/>
            <person name="Copeland A."/>
            <person name="Lapidus A."/>
            <person name="Cheng J.-F."/>
            <person name="Goodwin L."/>
            <person name="Pitluck S."/>
            <person name="Misra M."/>
            <person name="Chertkov O."/>
            <person name="Detter J.C."/>
            <person name="Han C."/>
            <person name="Tapia R."/>
            <person name="Land M."/>
            <person name="Hauser L."/>
            <person name="Kyrpides N."/>
            <person name="Ivanova N."/>
            <person name="Pagani I."/>
            <person name="Mouttaki H."/>
            <person name="He Z."/>
            <person name="Zhou J."/>
            <person name="Hemme C.L."/>
            <person name="Woyke T."/>
        </authorList>
    </citation>
    <scope>NUCLEOTIDE SEQUENCE [LARGE SCALE GENOMIC DNA]</scope>
    <source>
        <strain evidence="3">DSM 2782</strain>
    </source>
</reference>
<reference evidence="3" key="1">
    <citation type="submission" date="2009-07" db="EMBL/GenBank/DDBJ databases">
        <authorList>
            <consortium name="US DOE Joint Genome Institute (JGI-PGF)"/>
            <person name="Lucas S."/>
            <person name="Copeland A."/>
            <person name="Lapidus A."/>
            <person name="Glavina del Rio T."/>
            <person name="Tice H."/>
            <person name="Bruce D."/>
            <person name="Goodwin L."/>
            <person name="Pitluck S."/>
            <person name="Larimer F."/>
            <person name="Land M.L."/>
            <person name="Mouttaki H."/>
            <person name="He Z."/>
            <person name="Zhou J."/>
            <person name="Hemme C.L."/>
        </authorList>
    </citation>
    <scope>NUCLEOTIDE SEQUENCE [LARGE SCALE GENOMIC DNA]</scope>
    <source>
        <strain evidence="3">DSM 2782</strain>
    </source>
</reference>
<sequence>MSIRQRKLLRILNSAHGICTGNELSGKLGISERTVRNDISEINHMLEPYRIYIKAIHGKGYFLKIGNRRVFLELIAEKDNLLTKEDRIKTLLLKLIKGNECMDLRELEDEMYISKTTLENDLKIIKKRIMESRPYLELVRNGYYVRLADDEIKKRSILIQLYCENWDYDSKDGIVLEENLISKEILNQIHIVLEQVLKEYKLEIDDYGLVYLIISVAIAYLRILDGHRLKNVDNICEELIIQEASAEIWEKLNKQWQLDIEPLEYIWLGCILKQLTVLCIMDYESILEKVEKKSIFLASTVLNDIQQDYDLEFCNNKRLFAGMALHIQALLHNMISYHTQNKYLLDEIRIKNPFLADIAYDLCDRLQQICKLNLGKEEEDYLLPLLLSVQRDWLQKLRGDGIKVAIVSHLNSDLNCYFTNKMQEIFGKRINLNGPYPIYKREAIDEIQPSLILTTVQMDDFQYFSVPVITVSPLVNEEDRKKIELCLNEIETLLLYTRSKKFESCRKVEDTDEQ</sequence>
<name>F1TBS3_9FIRM</name>
<evidence type="ECO:0000313" key="3">
    <source>
        <dbReference type="EMBL" id="EGD48094.1"/>
    </source>
</evidence>
<accession>F1TBS3</accession>
<dbReference type="PANTHER" id="PTHR30185">
    <property type="entry name" value="CRYPTIC BETA-GLUCOSIDE BGL OPERON ANTITERMINATOR"/>
    <property type="match status" value="1"/>
</dbReference>
<dbReference type="Gene3D" id="1.10.10.10">
    <property type="entry name" value="Winged helix-like DNA-binding domain superfamily/Winged helix DNA-binding domain"/>
    <property type="match status" value="1"/>
</dbReference>
<dbReference type="AlphaFoldDB" id="F1TBS3"/>
<dbReference type="STRING" id="588581.Cpap_2784"/>
<dbReference type="InterPro" id="IPR011608">
    <property type="entry name" value="PRD"/>
</dbReference>
<dbReference type="GO" id="GO:0006355">
    <property type="term" value="P:regulation of DNA-templated transcription"/>
    <property type="evidence" value="ECO:0007669"/>
    <property type="project" value="InterPro"/>
</dbReference>
<dbReference type="Gene3D" id="1.10.1790.10">
    <property type="entry name" value="PRD domain"/>
    <property type="match status" value="1"/>
</dbReference>
<keyword evidence="1" id="KW-0677">Repeat</keyword>
<dbReference type="Pfam" id="PF08279">
    <property type="entry name" value="HTH_11"/>
    <property type="match status" value="1"/>
</dbReference>
<keyword evidence="4" id="KW-1185">Reference proteome</keyword>
<dbReference type="PANTHER" id="PTHR30185:SF12">
    <property type="entry name" value="TRANSCRIPTIONAL REGULATOR MANR"/>
    <property type="match status" value="1"/>
</dbReference>
<evidence type="ECO:0000313" key="4">
    <source>
        <dbReference type="Proteomes" id="UP000003860"/>
    </source>
</evidence>
<dbReference type="InterPro" id="IPR050661">
    <property type="entry name" value="BglG_antiterminators"/>
</dbReference>
<dbReference type="PROSITE" id="PS51372">
    <property type="entry name" value="PRD_2"/>
    <property type="match status" value="1"/>
</dbReference>
<gene>
    <name evidence="3" type="ORF">Cpap_2784</name>
</gene>